<keyword evidence="7" id="KW-0547">Nucleotide-binding</keyword>
<comment type="similarity">
    <text evidence="3">Belongs to the dynein heavy chain family.</text>
</comment>
<dbReference type="InterPro" id="IPR056759">
    <property type="entry name" value="DYH2-5-8_CC"/>
</dbReference>
<feature type="coiled-coil region" evidence="22">
    <location>
        <begin position="3176"/>
        <end position="3203"/>
    </location>
</feature>
<feature type="coiled-coil region" evidence="22">
    <location>
        <begin position="3382"/>
        <end position="3444"/>
    </location>
</feature>
<dbReference type="GO" id="GO:0008569">
    <property type="term" value="F:minus-end-directed microtubule motor activity"/>
    <property type="evidence" value="ECO:0007669"/>
    <property type="project" value="InterPro"/>
</dbReference>
<keyword evidence="16" id="KW-0966">Cell projection</keyword>
<evidence type="ECO:0000256" key="22">
    <source>
        <dbReference type="SAM" id="Coils"/>
    </source>
</evidence>
<dbReference type="FunFam" id="1.10.8.710:FF:000001">
    <property type="entry name" value="Dynein axonemal heavy chain 2"/>
    <property type="match status" value="1"/>
</dbReference>
<dbReference type="GO" id="GO:0031514">
    <property type="term" value="C:motile cilium"/>
    <property type="evidence" value="ECO:0007669"/>
    <property type="project" value="UniProtKB-SubCell"/>
</dbReference>
<evidence type="ECO:0000256" key="15">
    <source>
        <dbReference type="ARBA" id="ARBA00023212"/>
    </source>
</evidence>
<organism evidence="25 26">
    <name type="scientific">Paragonimus westermani</name>
    <dbReference type="NCBI Taxonomy" id="34504"/>
    <lineage>
        <taxon>Eukaryota</taxon>
        <taxon>Metazoa</taxon>
        <taxon>Spiralia</taxon>
        <taxon>Lophotrochozoa</taxon>
        <taxon>Platyhelminthes</taxon>
        <taxon>Trematoda</taxon>
        <taxon>Digenea</taxon>
        <taxon>Plagiorchiida</taxon>
        <taxon>Troglotremata</taxon>
        <taxon>Troglotrematidae</taxon>
        <taxon>Paragonimus</taxon>
    </lineage>
</organism>
<dbReference type="FunFam" id="3.40.50.300:FF:004557">
    <property type="entry name" value="Predicted protein"/>
    <property type="match status" value="1"/>
</dbReference>
<evidence type="ECO:0000256" key="16">
    <source>
        <dbReference type="ARBA" id="ARBA00023273"/>
    </source>
</evidence>
<dbReference type="InterPro" id="IPR024743">
    <property type="entry name" value="Dynein_HC_stalk"/>
</dbReference>
<dbReference type="Pfam" id="PF17852">
    <property type="entry name" value="Dynein_AAA_lid"/>
    <property type="match status" value="1"/>
</dbReference>
<accession>A0A8T0DXA2</accession>
<dbReference type="PANTHER" id="PTHR45703">
    <property type="entry name" value="DYNEIN HEAVY CHAIN"/>
    <property type="match status" value="1"/>
</dbReference>
<dbReference type="InterPro" id="IPR035699">
    <property type="entry name" value="AAA_6"/>
</dbReference>
<evidence type="ECO:0000256" key="9">
    <source>
        <dbReference type="ARBA" id="ARBA00022840"/>
    </source>
</evidence>
<evidence type="ECO:0000256" key="19">
    <source>
        <dbReference type="ARBA" id="ARBA00071813"/>
    </source>
</evidence>
<dbReference type="Gene3D" id="1.10.8.710">
    <property type="match status" value="1"/>
</dbReference>
<evidence type="ECO:0000256" key="4">
    <source>
        <dbReference type="ARBA" id="ARBA00022490"/>
    </source>
</evidence>
<dbReference type="FunFam" id="1.10.472.130:FF:000003">
    <property type="entry name" value="Dynein, axonemal, heavy chain 2"/>
    <property type="match status" value="1"/>
</dbReference>
<keyword evidence="6" id="KW-0677">Repeat</keyword>
<dbReference type="InterPro" id="IPR042228">
    <property type="entry name" value="Dynein_linker_3"/>
</dbReference>
<evidence type="ECO:0000256" key="2">
    <source>
        <dbReference type="ARBA" id="ARBA00004430"/>
    </source>
</evidence>
<dbReference type="FunFam" id="1.10.287.2620:FF:000002">
    <property type="entry name" value="Dynein heavy chain 2, axonemal"/>
    <property type="match status" value="1"/>
</dbReference>
<evidence type="ECO:0000256" key="20">
    <source>
        <dbReference type="ARBA" id="ARBA00078558"/>
    </source>
</evidence>
<dbReference type="InterPro" id="IPR043157">
    <property type="entry name" value="Dynein_AAA1S"/>
</dbReference>
<evidence type="ECO:0000313" key="26">
    <source>
        <dbReference type="Proteomes" id="UP000699462"/>
    </source>
</evidence>
<evidence type="ECO:0000256" key="12">
    <source>
        <dbReference type="ARBA" id="ARBA00023054"/>
    </source>
</evidence>
<dbReference type="Pfam" id="PF12775">
    <property type="entry name" value="AAA_7"/>
    <property type="match status" value="1"/>
</dbReference>
<evidence type="ECO:0000256" key="5">
    <source>
        <dbReference type="ARBA" id="ARBA00022701"/>
    </source>
</evidence>
<dbReference type="FunFam" id="1.20.920.30:FF:000005">
    <property type="entry name" value="Dynein, axonemal, heavy chain 2"/>
    <property type="match status" value="1"/>
</dbReference>
<dbReference type="InterPro" id="IPR035706">
    <property type="entry name" value="AAA_9"/>
</dbReference>
<dbReference type="InterPro" id="IPR024317">
    <property type="entry name" value="Dynein_heavy_chain_D4_dom"/>
</dbReference>
<name>A0A8T0DXA2_9TREM</name>
<dbReference type="InterPro" id="IPR013594">
    <property type="entry name" value="Dynein_heavy_tail"/>
</dbReference>
<dbReference type="InterPro" id="IPR041589">
    <property type="entry name" value="DNAH3_AAA_lid_1"/>
</dbReference>
<evidence type="ECO:0000256" key="14">
    <source>
        <dbReference type="ARBA" id="ARBA00023175"/>
    </source>
</evidence>
<reference evidence="25 26" key="1">
    <citation type="submission" date="2019-07" db="EMBL/GenBank/DDBJ databases">
        <title>Annotation for the trematode Paragonimus westermani.</title>
        <authorList>
            <person name="Choi Y.-J."/>
        </authorList>
    </citation>
    <scope>NUCLEOTIDE SEQUENCE [LARGE SCALE GENOMIC DNA]</scope>
    <source>
        <strain evidence="25">180907_Pwestermani</strain>
    </source>
</reference>
<feature type="compositionally biased region" description="Polar residues" evidence="23">
    <location>
        <begin position="1719"/>
        <end position="1735"/>
    </location>
</feature>
<dbReference type="InterPro" id="IPR003593">
    <property type="entry name" value="AAA+_ATPase"/>
</dbReference>
<dbReference type="InterPro" id="IPR042222">
    <property type="entry name" value="Dynein_2_N"/>
</dbReference>
<dbReference type="Pfam" id="PF12780">
    <property type="entry name" value="AAA_8"/>
    <property type="match status" value="1"/>
</dbReference>
<dbReference type="Gene3D" id="1.20.58.1120">
    <property type="match status" value="2"/>
</dbReference>
<feature type="coiled-coil region" evidence="22">
    <location>
        <begin position="815"/>
        <end position="842"/>
    </location>
</feature>
<evidence type="ECO:0000259" key="24">
    <source>
        <dbReference type="SMART" id="SM00382"/>
    </source>
</evidence>
<dbReference type="Pfam" id="PF12774">
    <property type="entry name" value="AAA_6"/>
    <property type="match status" value="1"/>
</dbReference>
<feature type="compositionally biased region" description="Polar residues" evidence="23">
    <location>
        <begin position="1748"/>
        <end position="1760"/>
    </location>
</feature>
<evidence type="ECO:0000256" key="3">
    <source>
        <dbReference type="ARBA" id="ARBA00008887"/>
    </source>
</evidence>
<dbReference type="CDD" id="cd00009">
    <property type="entry name" value="AAA"/>
    <property type="match status" value="1"/>
</dbReference>
<keyword evidence="8" id="KW-0802">TPR repeat</keyword>
<dbReference type="EMBL" id="JTDF01000326">
    <property type="protein sequence ID" value="KAF8571778.1"/>
    <property type="molecule type" value="Genomic_DNA"/>
</dbReference>
<dbReference type="InterPro" id="IPR004273">
    <property type="entry name" value="Dynein_heavy_D6_P-loop"/>
</dbReference>
<keyword evidence="12 22" id="KW-0175">Coiled coil</keyword>
<dbReference type="Proteomes" id="UP000699462">
    <property type="component" value="Unassembled WGS sequence"/>
</dbReference>
<keyword evidence="11" id="KW-0243">Dynein</keyword>
<dbReference type="Gene3D" id="1.20.920.20">
    <property type="match status" value="1"/>
</dbReference>
<dbReference type="InterPro" id="IPR041466">
    <property type="entry name" value="Dynein_AAA5_ext"/>
</dbReference>
<dbReference type="Pfam" id="PF08385">
    <property type="entry name" value="DHC_N1"/>
    <property type="match status" value="1"/>
</dbReference>
<dbReference type="GO" id="GO:0005524">
    <property type="term" value="F:ATP binding"/>
    <property type="evidence" value="ECO:0007669"/>
    <property type="project" value="UniProtKB-KW"/>
</dbReference>
<dbReference type="Pfam" id="PF12781">
    <property type="entry name" value="AAA_9"/>
    <property type="match status" value="1"/>
</dbReference>
<dbReference type="Gene3D" id="3.40.50.300">
    <property type="entry name" value="P-loop containing nucleotide triphosphate hydrolases"/>
    <property type="match status" value="5"/>
</dbReference>
<dbReference type="FunFam" id="1.20.140.100:FF:000006">
    <property type="entry name" value="dynein heavy chain 2, axonemal"/>
    <property type="match status" value="1"/>
</dbReference>
<protein>
    <recommendedName>
        <fullName evidence="19">Dynein axonemal heavy chain 2</fullName>
    </recommendedName>
    <alternativeName>
        <fullName evidence="21">Axonemal beta dynein heavy chain 2</fullName>
    </alternativeName>
    <alternativeName>
        <fullName evidence="20">Ciliary dynein heavy chain 2</fullName>
    </alternativeName>
</protein>
<dbReference type="OrthoDB" id="10251809at2759"/>
<keyword evidence="15" id="KW-0206">Cytoskeleton</keyword>
<evidence type="ECO:0000256" key="13">
    <source>
        <dbReference type="ARBA" id="ARBA00023069"/>
    </source>
</evidence>
<dbReference type="GO" id="GO:0005930">
    <property type="term" value="C:axoneme"/>
    <property type="evidence" value="ECO:0007669"/>
    <property type="project" value="UniProtKB-SubCell"/>
</dbReference>
<comment type="subunit">
    <text evidence="18">Part of the axonemal inner dynein arm complex that consists of at least two heavy chains and a number of intermediate and light chains. Interacts with DNAI4.</text>
</comment>
<dbReference type="GO" id="GO:0030286">
    <property type="term" value="C:dynein complex"/>
    <property type="evidence" value="ECO:0007669"/>
    <property type="project" value="UniProtKB-KW"/>
</dbReference>
<feature type="compositionally biased region" description="Low complexity" evidence="23">
    <location>
        <begin position="1706"/>
        <end position="1717"/>
    </location>
</feature>
<dbReference type="InterPro" id="IPR026983">
    <property type="entry name" value="DHC"/>
</dbReference>
<keyword evidence="4" id="KW-0963">Cytoplasm</keyword>
<keyword evidence="26" id="KW-1185">Reference proteome</keyword>
<dbReference type="FunFam" id="3.40.50.300:FF:006175">
    <property type="entry name" value="Uncharacterized protein"/>
    <property type="match status" value="1"/>
</dbReference>
<evidence type="ECO:0000256" key="21">
    <source>
        <dbReference type="ARBA" id="ARBA00082099"/>
    </source>
</evidence>
<sequence length="4143" mass="473763">MSNAEETTLRHGTAPSGTEEEVHEGMEEETKKEIYLEPDDEFLGFTTNPEVDGAEYIENIDHAPQLEWVKASIPVSELIRDRIYLTGFEVEKHWSENFANLIDTEFVTGEQTCLFFYINRKNELRMEYDVPRHWYAELNYFIQVPDPQGVPISSDNFDLRIQYGSIVGKGIESLLRIMSTIFAPAFFANRTWPDSIKNDFALQLQRFMSALTDARWKLENKTVLYMPNENFDIPAEVAAKNKDLVNRFEMIVIHWTRQIKAVLNSQNTTDELEGTGPLDEIEFWRNRCEDLTGISRQLDKPQIKHIRDILTAAKSSYVAAFIRLSDEIKFNTQQAQSNLKFLNTLKEMCHQLAESSPSEIPPKLPRLINGIRMIWVNSQHYNTKEIITGMFRKLSNEIINRCCSVISLDNIFEGKVISSSNNLQHCIDCCEQYKAIYDRLQQMHSRHSPKPWDAQKNSIFAQVDAFIQRCRDLLEICECQKNFGRYEEGNKTTMPIFQGARGPELEILLNTIEQMFGKLVRNLYDKRASILDVKATSWHDDYNRFRVGIKDLEVMMQNAINTAFESVTNIQQGVEILDVFAHLQTRETIRRTIDNKTHELVARFADCLNLVKKEMTQRIYAGLPLPYESHYSGQGLHWRFLKRRLEKAMLNLDQAFFLPLNAAGINDHRQQCSQTLAALEDLTRKTFLEFQATTDPDPLKALETPVLIRSATQSGLIEQNFSPSILKLLNELHYWVRLGVEIPPVAAEAFRRRPELRYLIEVILLVARDYNRIMNSLNAEERALFRERVKILDKKIAPGFTKLRWTVKGLVDMFVNEVRLQAAKLQGKVDDYKTTNDDIKENCEQIAQTLLIRLDPNRVYENTEFDDCQCAHRQITKTKLLELHDGIVQKMREVKETFVSESADIQMYWGRYTERMDRYCEEAFRLNVKFSLSELQRAINGDGRNDPNPLFKVSLNLDNDILVFLPTLPQLTNVVASLGSKFSEIISAVPRLPDLLTRTKSTKVSISDAITNDEEINKIQVSIKRGMQEISSAVQEPLSYWDQFREIWELPKDDFIQRYRQLNPHVSSIDADIARYTEVTNKVQDAETMVTTRFLQLDFSLLKNAIVAHCRDWQQRLTNLLLDMTTDSLYGIYMYIANVSEKISKPPQNLDELSESIQLLERILTEQHEIQAKFGPLEEQFAILDKCEVTYSDEVANRRANIANDWMQFQTTLMAAEQMIKKSKEKFKTSLLSDSEDFKRSVANLLAELQTTGPYSADLAPQVGLDSVARFRDQLNTLKARELELRHGLNLFKIEQPPCKEIAVVDKDLEYLDLIWTMNSDWEKNWETWKAGRFCELQTTDMENLANTVLRKLTKLSRDLRERNWEVIESSKARVDQFRRTMPLIMDLRNPAMRPRHWSQLKAEMSKQFDENSDDFTLERIVQLGFEQNAEVIHEISGAASKELAIEHTLNNMERLWQNCELDIITYKEKNTYKIRSTEDVFQALEDHQVQLSTIKASRFVKPFEVLVDRWERLLSLIMETLEQLLQVQRQYLYLETIFLGEDIRKQLPKESAAFDVVHTEWQSITTLLYDTRNTRACTTKPGLLENLNKLVSSLEDIQQSLDMYLETKRQIFPRFYFLANDDLLEILGQSKNPDAVMPHMKKCFDNIATLKIEKVQARLGDPYGRLMRPKAQGSRRIILEGNPTDRAGNKISLVTDLIAGPKLSTSTATSLTTGSSEAVANQTSNLNAEPTSALQLPDGSDDRAQTDEPSVQMSSQSLMAPNGLSDVSGNAKLAIIPPGETPEHEIQDTFMIAGGVDQSRNIDAQRYSTMADTDRSVSSSVENEDKIACVQITENITVSPTHPTATQLAVGTLTRTSSHLGPQTTAGGVGGKFKHLTLNVVIHDALSMFSLDGEEVPFKTKVRLDGPVESWLCDVEEQMYKTLREMLRECRIALKKAAAKRDKFVKDWPGQLCITTSQIQWTSDVTRALQLEPDDCFVRQTNTCFQYGYEYLGNSGRLVITPLTDRCYITLTTALHLHRGGSPKGPAGTGKTETVKDLGKALGDYVIVVNCSEGLDYKSMGRMFAGLAQTGAWGCFDEFNRINIEVLSVVAQQILSILSALSIASQASNPMEKTRFMFDGRMLQLVWSCGIFITMNPGYAGRTELPDNLKSMFRPIAMVVPDSSMIAEITLFAEGFGSTKLLAKKVFTLYNLTVQQLSKQDHYDFGLRALVSVLRYAGRKKRTNPTMPDEEVLLLSLNDMNLAKLTSVDLPLFKGIMADLFPGVETPTSDYTTIKNAVEAACQAMNIRMIPFLLNKVIQLYETKSSRHSVMLVGKTLSGKSTTWRVLQRIHNELNKAGDPGFERVQDYPLNPKSLSLGELYGEFNLATNEWTDGVLSSLMRQTCVDETSTLKWLVFDGPVDTLWIESMNSVMDDNKILTLINGERISMPEPVSLLFEVEDLSMASPATVSRCGMVYTDVNDLGWWPFVNSWLANKPDKTLAEETKRLFEKYVEKMHQFVKQNCQTLVPMSETNTVISLCKLFDALATPEAWVDPADTDYFVRLLEMTFQFCMIWSICCTVDEDGRKKVDAYVREMEGSFPNKDSIYEYFVDPKGRSWVHWEEKLRTGWKYASNVPFYKILVPTVDTVRYHFLATQMVARHTPILLVGPVGTGKTSLAVNILNSLDLTEWSTLTINMSAQTSSNNVQDIIEARIEKRTKDTFVPMGGTRMLTFMDDFNMPAIDMFGSQPPLELIRQWLDYGFWYDRVKQTIRRVTGMHLLAAMGPPGGGRRVISKRLQARFNQIVITFPTDFNLRRIYGSMLTQKLLEFEDDVKSMADNLLNASIDLYNAVVTKFLPTPTKIHYLFNLRDISKIFQGLLRASKSHIETRTSMLRLWIHEGLRVFSDRLINDKDRTAYIELVGDALATYFDQTYHALCPARQAPIFADILNAEGEYEDIVELDRLRKFMTDTLREYNETPGTVPMDLVLFRDAIEHTCKITRVINQPRGNMLLVGIGGSGRQSLSRLAGYICDFRPFQVEVTKYYRKQEFREDIKRIYWQAGVENQPTLFIFTDAQVVEESFLEDINNLLSSGEVPTLYKPDEFEEVRQALTDIAKQEGVNDSAQVKIRASVAKIFANMHRSVAEVALIMLAELKRHTYVTPTNYLELVSGYKNLLYQKRQELSEKANKLSNGLGKIDETREKVEVMSVELEDTRKKVAAFQKECDEYLVIIVQQKREADEQAKSVMQTQEKIKLDEVKCMHMAELAMADLAQAMPALESAVQALEALNKKDITEIKSYGKPPVLVQKVMEAVMILRGSEPTWTEARRQLGEQDFIKQLINFDKDNINDRTLKKIGLYCAQDDFHPDVVGKVSSAAKSLCMWVRAIDVYGRVYRVVEPKRQRLQQAEAVLREKQELLAAAQAKLDEVNAQMRRLQQEYNEKMEQKEELRQKAEHTEKMLDRANKLVSGLAGEKHRWEATVADLLQRIELLPGDCLLAAGFLSYMGPFLSDYRERLVRNWLTMVRAETVPASDPFVFADFLADPTQVREWNLQGLPRDGFSVENGVIVTRGARWPLMIDPQNQAQRWIKSMEGKALRVIDLQMPDYMRTLEAAIQFGQPVLLQNIQDRLDQALDPVLNKSLRKVGGVYVLKLGDKEVEYNNNFRFYITTKLPNPHYTPEINSKTAIVNFAVKQQGLEAQLLGIVVRKERPELEEQKDSLVIGIAAGKRKLTELEDVILRLLNEAQGSLLDDEQLVNTLQTSKLTSTEVTEQLQVAERTEVQIDAAREGYRPCAQRASILFFVLNDLGRIDPMYQFALDAYIDLFNLSIDKSPRSGKLEDRITHLNDYHTYAVYRYTCRGLFERHKLLFSFQICIKILEASGKLNQDEYNFFLRGGVVLDRENQFDNPCQSWLSEQCWDNITELDKLPNYHGLVTSFEQYPRDWSVWFTASEPENSPLPGEWDNTTNEFQRMLIVRSLRPDRVSFCATTFITSNLGNRFVEPPVLDMKQVVEDSNTRTPLIFVLSTGVDPTTGLLQLAENCGMAKKFNALSLGQGQAPIATRLIKEGVRDGNWVFLANCHLSLSWMPALDKIVEQLSLEEPHQEFRLWLSSSPNPQFPISILQAGIKMTTEPPKGLRSNMKRLYYLIKASFSTPSFFLTTKALLYA</sequence>
<keyword evidence="13" id="KW-0969">Cilium</keyword>
<dbReference type="Gene3D" id="1.10.8.1220">
    <property type="match status" value="1"/>
</dbReference>
<dbReference type="SMART" id="SM00382">
    <property type="entry name" value="AAA"/>
    <property type="match status" value="2"/>
</dbReference>
<comment type="function">
    <text evidence="17">As part of the axonemal inner dynein arm complex plays a central role in ciliary beat. Expressed in sperm flagellum, it is required for sperm motility. Dyneins are microtubule-based molecular motors possessing ATPase activities that can convert the chemical energy of ATP into relative sliding between adjacent microtubule doublets to generate ciliary bending.</text>
</comment>
<dbReference type="SUPFAM" id="SSF52540">
    <property type="entry name" value="P-loop containing nucleoside triphosphate hydrolases"/>
    <property type="match status" value="4"/>
</dbReference>
<comment type="subcellular location">
    <subcellularLocation>
        <location evidence="1">Cell projection</location>
        <location evidence="1">Cilium</location>
        <location evidence="1">Flagellum</location>
    </subcellularLocation>
    <subcellularLocation>
        <location evidence="2">Cytoplasm</location>
        <location evidence="2">Cytoskeleton</location>
        <location evidence="2">Cilium axoneme</location>
    </subcellularLocation>
</comment>
<dbReference type="InterPro" id="IPR027417">
    <property type="entry name" value="P-loop_NTPase"/>
</dbReference>
<dbReference type="Gene3D" id="6.10.140.1060">
    <property type="match status" value="1"/>
</dbReference>
<dbReference type="Pfam" id="PF25007">
    <property type="entry name" value="DYH2-5-8_CC"/>
    <property type="match status" value="1"/>
</dbReference>
<evidence type="ECO:0000256" key="18">
    <source>
        <dbReference type="ARBA" id="ARBA00064223"/>
    </source>
</evidence>
<evidence type="ECO:0000256" key="10">
    <source>
        <dbReference type="ARBA" id="ARBA00022846"/>
    </source>
</evidence>
<dbReference type="Pfam" id="PF03028">
    <property type="entry name" value="Dynein_heavy"/>
    <property type="match status" value="1"/>
</dbReference>
<dbReference type="PANTHER" id="PTHR45703:SF32">
    <property type="entry name" value="DYNEINS HEAVY CHAIN"/>
    <property type="match status" value="1"/>
</dbReference>
<dbReference type="GO" id="GO:0045505">
    <property type="term" value="F:dynein intermediate chain binding"/>
    <property type="evidence" value="ECO:0007669"/>
    <property type="project" value="InterPro"/>
</dbReference>
<gene>
    <name evidence="25" type="ORF">P879_00146</name>
</gene>
<evidence type="ECO:0000256" key="23">
    <source>
        <dbReference type="SAM" id="MobiDB-lite"/>
    </source>
</evidence>
<dbReference type="Gene3D" id="1.10.287.2620">
    <property type="match status" value="1"/>
</dbReference>
<evidence type="ECO:0000256" key="11">
    <source>
        <dbReference type="ARBA" id="ARBA00023017"/>
    </source>
</evidence>
<dbReference type="FunFam" id="3.40.50.300:FF:000044">
    <property type="entry name" value="Dynein heavy chain 5, axonemal"/>
    <property type="match status" value="1"/>
</dbReference>
<dbReference type="GO" id="GO:0007018">
    <property type="term" value="P:microtubule-based movement"/>
    <property type="evidence" value="ECO:0007669"/>
    <property type="project" value="InterPro"/>
</dbReference>
<evidence type="ECO:0000256" key="8">
    <source>
        <dbReference type="ARBA" id="ARBA00022803"/>
    </source>
</evidence>
<dbReference type="Pfam" id="PF17857">
    <property type="entry name" value="AAA_lid_1"/>
    <property type="match status" value="1"/>
</dbReference>
<dbReference type="Gene3D" id="3.20.180.20">
    <property type="entry name" value="Dynein heavy chain, N-terminal domain 2"/>
    <property type="match status" value="2"/>
</dbReference>
<comment type="caution">
    <text evidence="25">The sequence shown here is derived from an EMBL/GenBank/DDBJ whole genome shotgun (WGS) entry which is preliminary data.</text>
</comment>
<keyword evidence="14" id="KW-0505">Motor protein</keyword>
<feature type="domain" description="AAA+ ATPase" evidence="24">
    <location>
        <begin position="2020"/>
        <end position="2164"/>
    </location>
</feature>
<feature type="domain" description="AAA+ ATPase" evidence="24">
    <location>
        <begin position="2640"/>
        <end position="2791"/>
    </location>
</feature>
<evidence type="ECO:0000256" key="6">
    <source>
        <dbReference type="ARBA" id="ARBA00022737"/>
    </source>
</evidence>
<evidence type="ECO:0000256" key="1">
    <source>
        <dbReference type="ARBA" id="ARBA00004230"/>
    </source>
</evidence>
<dbReference type="FunFam" id="1.10.8.1220:FF:000001">
    <property type="entry name" value="Dynein axonemal heavy chain 5"/>
    <property type="match status" value="1"/>
</dbReference>
<dbReference type="FunFam" id="1.20.920.20:FF:000014">
    <property type="entry name" value="dynein heavy chain 2, axonemal"/>
    <property type="match status" value="1"/>
</dbReference>
<dbReference type="Pfam" id="PF12777">
    <property type="entry name" value="MT"/>
    <property type="match status" value="1"/>
</dbReference>
<feature type="region of interest" description="Disordered" evidence="23">
    <location>
        <begin position="1706"/>
        <end position="1764"/>
    </location>
</feature>
<dbReference type="GO" id="GO:0051959">
    <property type="term" value="F:dynein light intermediate chain binding"/>
    <property type="evidence" value="ECO:0007669"/>
    <property type="project" value="InterPro"/>
</dbReference>
<feature type="region of interest" description="Disordered" evidence="23">
    <location>
        <begin position="1"/>
        <end position="29"/>
    </location>
</feature>
<dbReference type="InterPro" id="IPR013602">
    <property type="entry name" value="Dynein_heavy_linker"/>
</dbReference>
<dbReference type="Pfam" id="PF08393">
    <property type="entry name" value="DHC_N2"/>
    <property type="match status" value="2"/>
</dbReference>
<keyword evidence="5" id="KW-0493">Microtubule</keyword>
<dbReference type="Gene3D" id="1.10.472.130">
    <property type="match status" value="1"/>
</dbReference>
<proteinExistence type="inferred from homology"/>
<dbReference type="Gene3D" id="1.20.920.30">
    <property type="match status" value="1"/>
</dbReference>
<keyword evidence="10" id="KW-0282">Flagellum</keyword>
<dbReference type="FunFam" id="3.40.50.300:FF:000049">
    <property type="entry name" value="Dynein, axonemal, heavy chain 5"/>
    <property type="match status" value="1"/>
</dbReference>
<evidence type="ECO:0000256" key="17">
    <source>
        <dbReference type="ARBA" id="ARBA00053635"/>
    </source>
</evidence>
<dbReference type="Gene3D" id="1.20.140.100">
    <property type="entry name" value="Dynein heavy chain, N-terminal domain 2"/>
    <property type="match status" value="1"/>
</dbReference>
<evidence type="ECO:0000256" key="7">
    <source>
        <dbReference type="ARBA" id="ARBA00022741"/>
    </source>
</evidence>
<dbReference type="GO" id="GO:0005874">
    <property type="term" value="C:microtubule"/>
    <property type="evidence" value="ECO:0007669"/>
    <property type="project" value="UniProtKB-KW"/>
</dbReference>
<keyword evidence="9" id="KW-0067">ATP-binding</keyword>
<evidence type="ECO:0000313" key="25">
    <source>
        <dbReference type="EMBL" id="KAF8571778.1"/>
    </source>
</evidence>